<evidence type="ECO:0000313" key="2">
    <source>
        <dbReference type="EMBL" id="SPF37781.1"/>
    </source>
</evidence>
<feature type="region of interest" description="Disordered" evidence="1">
    <location>
        <begin position="105"/>
        <end position="124"/>
    </location>
</feature>
<reference evidence="3" key="1">
    <citation type="submission" date="2018-02" db="EMBL/GenBank/DDBJ databases">
        <authorList>
            <person name="Hausmann B."/>
        </authorList>
    </citation>
    <scope>NUCLEOTIDE SEQUENCE [LARGE SCALE GENOMIC DNA]</scope>
    <source>
        <strain evidence="3">Peat soil MAG SbA1</strain>
    </source>
</reference>
<dbReference type="InterPro" id="IPR058532">
    <property type="entry name" value="YjbR/MT2646/Rv2570-like"/>
</dbReference>
<dbReference type="EMBL" id="OMOD01000093">
    <property type="protein sequence ID" value="SPF37781.1"/>
    <property type="molecule type" value="Genomic_DNA"/>
</dbReference>
<dbReference type="OrthoDB" id="9789813at2"/>
<dbReference type="Proteomes" id="UP000238701">
    <property type="component" value="Unassembled WGS sequence"/>
</dbReference>
<protein>
    <recommendedName>
        <fullName evidence="4">MmcQ-like protein</fullName>
    </recommendedName>
</protein>
<dbReference type="Gene3D" id="3.90.1150.30">
    <property type="match status" value="1"/>
</dbReference>
<evidence type="ECO:0008006" key="4">
    <source>
        <dbReference type="Google" id="ProtNLM"/>
    </source>
</evidence>
<evidence type="ECO:0000313" key="3">
    <source>
        <dbReference type="Proteomes" id="UP000238701"/>
    </source>
</evidence>
<dbReference type="SUPFAM" id="SSF142906">
    <property type="entry name" value="YjbR-like"/>
    <property type="match status" value="1"/>
</dbReference>
<evidence type="ECO:0000256" key="1">
    <source>
        <dbReference type="SAM" id="MobiDB-lite"/>
    </source>
</evidence>
<dbReference type="InterPro" id="IPR007351">
    <property type="entry name" value="YjbR"/>
</dbReference>
<accession>A0A2U3KDM2</accession>
<dbReference type="Pfam" id="PF04237">
    <property type="entry name" value="YjbR"/>
    <property type="match status" value="1"/>
</dbReference>
<dbReference type="PANTHER" id="PTHR35145">
    <property type="entry name" value="CYTOPLASMIC PROTEIN-RELATED"/>
    <property type="match status" value="1"/>
</dbReference>
<dbReference type="AlphaFoldDB" id="A0A2U3KDM2"/>
<dbReference type="PANTHER" id="PTHR35145:SF1">
    <property type="entry name" value="CYTOPLASMIC PROTEIN"/>
    <property type="match status" value="1"/>
</dbReference>
<dbReference type="InterPro" id="IPR038056">
    <property type="entry name" value="YjbR-like_sf"/>
</dbReference>
<sequence length="124" mass="13904">MPDVDWIRKLCLSFPDVTEDMPWDDDLCFKVRGKIFTGMVLSDGRFPRITLKCAPETFHELLEIEGISPAPYVGRYKWVTLANSNVLPSDELEALIRQSYGLVAPKAPKKKSASGKPPSSHGKR</sequence>
<organism evidence="2 3">
    <name type="scientific">Candidatus Sulfotelmatobacter kueseliae</name>
    <dbReference type="NCBI Taxonomy" id="2042962"/>
    <lineage>
        <taxon>Bacteria</taxon>
        <taxon>Pseudomonadati</taxon>
        <taxon>Acidobacteriota</taxon>
        <taxon>Terriglobia</taxon>
        <taxon>Terriglobales</taxon>
        <taxon>Candidatus Korobacteraceae</taxon>
        <taxon>Candidatus Sulfotelmatobacter</taxon>
    </lineage>
</organism>
<name>A0A2U3KDM2_9BACT</name>
<proteinExistence type="predicted"/>
<feature type="compositionally biased region" description="Low complexity" evidence="1">
    <location>
        <begin position="114"/>
        <end position="124"/>
    </location>
</feature>
<gene>
    <name evidence="2" type="ORF">SBA1_1820004</name>
</gene>